<dbReference type="WBParaSite" id="ACRNAN_scaffold5897.g24102.t1">
    <property type="protein sequence ID" value="ACRNAN_scaffold5897.g24102.t1"/>
    <property type="gene ID" value="ACRNAN_scaffold5897.g24102"/>
</dbReference>
<evidence type="ECO:0000313" key="3">
    <source>
        <dbReference type="WBParaSite" id="ACRNAN_scaffold5897.g24102.t1"/>
    </source>
</evidence>
<keyword evidence="2" id="KW-1185">Reference proteome</keyword>
<dbReference type="Proteomes" id="UP000887540">
    <property type="component" value="Unplaced"/>
</dbReference>
<accession>A0A914E777</accession>
<organism evidence="2 3">
    <name type="scientific">Acrobeloides nanus</name>
    <dbReference type="NCBI Taxonomy" id="290746"/>
    <lineage>
        <taxon>Eukaryota</taxon>
        <taxon>Metazoa</taxon>
        <taxon>Ecdysozoa</taxon>
        <taxon>Nematoda</taxon>
        <taxon>Chromadorea</taxon>
        <taxon>Rhabditida</taxon>
        <taxon>Tylenchina</taxon>
        <taxon>Cephalobomorpha</taxon>
        <taxon>Cephaloboidea</taxon>
        <taxon>Cephalobidae</taxon>
        <taxon>Acrobeloides</taxon>
    </lineage>
</organism>
<reference evidence="3" key="1">
    <citation type="submission" date="2022-11" db="UniProtKB">
        <authorList>
            <consortium name="WormBaseParasite"/>
        </authorList>
    </citation>
    <scope>IDENTIFICATION</scope>
</reference>
<evidence type="ECO:0000256" key="1">
    <source>
        <dbReference type="SAM" id="SignalP"/>
    </source>
</evidence>
<evidence type="ECO:0000313" key="2">
    <source>
        <dbReference type="Proteomes" id="UP000887540"/>
    </source>
</evidence>
<dbReference type="AlphaFoldDB" id="A0A914E777"/>
<keyword evidence="1" id="KW-0732">Signal</keyword>
<name>A0A914E777_9BILA</name>
<proteinExistence type="predicted"/>
<sequence length="225" mass="24223">MKSFTYFAVIVFAMTTIVINCQETSSSTSNPITTSGIVGSTTLLPLNNATICTTSGASIVLVLECNDSTTPNVSTMGMVDNNFVINPSCNEGAITALTSQGRRKRQAITQNTAIFQYTTGNSQIITTQDSDYDDRKKRDAVTQITVNVTDVTDSSNSTFTSTDTTSSSTLQSAIISTSTSPIPVTAMSASGRRKRQQPVIPENYADYYDLGNTFYNNEGAIQNNY</sequence>
<protein>
    <submittedName>
        <fullName evidence="3">Uncharacterized protein</fullName>
    </submittedName>
</protein>
<feature type="signal peptide" evidence="1">
    <location>
        <begin position="1"/>
        <end position="21"/>
    </location>
</feature>
<feature type="chain" id="PRO_5036872085" evidence="1">
    <location>
        <begin position="22"/>
        <end position="225"/>
    </location>
</feature>